<gene>
    <name evidence="6" type="ORF">P170DRAFT_512283</name>
</gene>
<dbReference type="Pfam" id="PF04568">
    <property type="entry name" value="IATP"/>
    <property type="match status" value="1"/>
</dbReference>
<evidence type="ECO:0000313" key="6">
    <source>
        <dbReference type="EMBL" id="PLB45621.1"/>
    </source>
</evidence>
<dbReference type="OrthoDB" id="5532350at2759"/>
<dbReference type="VEuPathDB" id="FungiDB:P170DRAFT_512283"/>
<name>A0A2I2FYA6_9EURO</name>
<reference evidence="6 7" key="1">
    <citation type="submission" date="2016-12" db="EMBL/GenBank/DDBJ databases">
        <title>The genomes of Aspergillus section Nigri reveals drivers in fungal speciation.</title>
        <authorList>
            <consortium name="DOE Joint Genome Institute"/>
            <person name="Vesth T.C."/>
            <person name="Nybo J."/>
            <person name="Theobald S."/>
            <person name="Brandl J."/>
            <person name="Frisvad J.C."/>
            <person name="Nielsen K.F."/>
            <person name="Lyhne E.K."/>
            <person name="Kogle M.E."/>
            <person name="Kuo A."/>
            <person name="Riley R."/>
            <person name="Clum A."/>
            <person name="Nolan M."/>
            <person name="Lipzen A."/>
            <person name="Salamov A."/>
            <person name="Henrissat B."/>
            <person name="Wiebenga A."/>
            <person name="De Vries R.P."/>
            <person name="Grigoriev I.V."/>
            <person name="Mortensen U.H."/>
            <person name="Andersen M.R."/>
            <person name="Baker S.E."/>
        </authorList>
    </citation>
    <scope>NUCLEOTIDE SEQUENCE [LARGE SCALE GENOMIC DNA]</scope>
    <source>
        <strain evidence="6 7">IBT 23096</strain>
    </source>
</reference>
<evidence type="ECO:0000256" key="1">
    <source>
        <dbReference type="ARBA" id="ARBA00004173"/>
    </source>
</evidence>
<feature type="region of interest" description="Disordered" evidence="5">
    <location>
        <begin position="28"/>
        <end position="47"/>
    </location>
</feature>
<proteinExistence type="inferred from homology"/>
<dbReference type="SUPFAM" id="SSF64602">
    <property type="entry name" value="F1 ATPase inhibitor, IF1, C-terminal domain"/>
    <property type="match status" value="1"/>
</dbReference>
<feature type="compositionally biased region" description="Basic and acidic residues" evidence="5">
    <location>
        <begin position="82"/>
        <end position="93"/>
    </location>
</feature>
<comment type="similarity">
    <text evidence="2 4">Belongs to the ATPase inhibitor family.</text>
</comment>
<organism evidence="6 7">
    <name type="scientific">Aspergillus steynii IBT 23096</name>
    <dbReference type="NCBI Taxonomy" id="1392250"/>
    <lineage>
        <taxon>Eukaryota</taxon>
        <taxon>Fungi</taxon>
        <taxon>Dikarya</taxon>
        <taxon>Ascomycota</taxon>
        <taxon>Pezizomycotina</taxon>
        <taxon>Eurotiomycetes</taxon>
        <taxon>Eurotiomycetidae</taxon>
        <taxon>Eurotiales</taxon>
        <taxon>Aspergillaceae</taxon>
        <taxon>Aspergillus</taxon>
        <taxon>Aspergillus subgen. Circumdati</taxon>
    </lineage>
</organism>
<evidence type="ECO:0000256" key="2">
    <source>
        <dbReference type="ARBA" id="ARBA00010901"/>
    </source>
</evidence>
<sequence length="101" mass="11331">MLRQSIVRPLSTANRALATRSFSALAPRMAEGDTGAPRAGGSAQSDSFQRREAAQENMYIHEKEIEKLRNLKKSIKDQREHLDKLDQHIDEITKGQGGEQN</sequence>
<dbReference type="GO" id="GO:0005739">
    <property type="term" value="C:mitochondrion"/>
    <property type="evidence" value="ECO:0007669"/>
    <property type="project" value="UniProtKB-SubCell"/>
</dbReference>
<dbReference type="EMBL" id="MSFO01000007">
    <property type="protein sequence ID" value="PLB45621.1"/>
    <property type="molecule type" value="Genomic_DNA"/>
</dbReference>
<protein>
    <recommendedName>
        <fullName evidence="4">ATPase inhibitor, mitochondrial</fullName>
    </recommendedName>
</protein>
<comment type="function">
    <text evidence="4">Inhibits the enzyme activity of ATPase.</text>
</comment>
<dbReference type="RefSeq" id="XP_024700923.1">
    <property type="nucleotide sequence ID" value="XM_024854976.1"/>
</dbReference>
<comment type="caution">
    <text evidence="6">The sequence shown here is derived from an EMBL/GenBank/DDBJ whole genome shotgun (WGS) entry which is preliminary data.</text>
</comment>
<dbReference type="Gene3D" id="1.20.5.500">
    <property type="entry name" value="Single helix bin"/>
    <property type="match status" value="1"/>
</dbReference>
<feature type="region of interest" description="Disordered" evidence="5">
    <location>
        <begin position="82"/>
        <end position="101"/>
    </location>
</feature>
<dbReference type="AlphaFoldDB" id="A0A2I2FYA6"/>
<dbReference type="Proteomes" id="UP000234275">
    <property type="component" value="Unassembled WGS sequence"/>
</dbReference>
<dbReference type="InterPro" id="IPR007648">
    <property type="entry name" value="ATPase_inhibitor_mt"/>
</dbReference>
<dbReference type="GeneID" id="36562682"/>
<evidence type="ECO:0000256" key="5">
    <source>
        <dbReference type="SAM" id="MobiDB-lite"/>
    </source>
</evidence>
<keyword evidence="3" id="KW-0496">Mitochondrion</keyword>
<evidence type="ECO:0000256" key="3">
    <source>
        <dbReference type="ARBA" id="ARBA00023128"/>
    </source>
</evidence>
<dbReference type="GO" id="GO:0042030">
    <property type="term" value="F:ATPase inhibitor activity"/>
    <property type="evidence" value="ECO:0007669"/>
    <property type="project" value="InterPro"/>
</dbReference>
<keyword evidence="7" id="KW-1185">Reference proteome</keyword>
<dbReference type="STRING" id="1392250.A0A2I2FYA6"/>
<evidence type="ECO:0000313" key="7">
    <source>
        <dbReference type="Proteomes" id="UP000234275"/>
    </source>
</evidence>
<comment type="subcellular location">
    <subcellularLocation>
        <location evidence="1">Mitochondrion</location>
    </subcellularLocation>
</comment>
<accession>A0A2I2FYA6</accession>
<evidence type="ECO:0000256" key="4">
    <source>
        <dbReference type="RuleBase" id="RU368087"/>
    </source>
</evidence>